<reference evidence="11 12" key="1">
    <citation type="submission" date="2016-06" db="EMBL/GenBank/DDBJ databases">
        <title>Insight into the functional genes involving in sulfur oxidation in Pearl River water.</title>
        <authorList>
            <person name="Luo J."/>
            <person name="Tan X."/>
            <person name="Lin W."/>
        </authorList>
    </citation>
    <scope>NUCLEOTIDE SEQUENCE [LARGE SCALE GENOMIC DNA]</scope>
    <source>
        <strain evidence="11 12">LS2</strain>
    </source>
</reference>
<evidence type="ECO:0000256" key="2">
    <source>
        <dbReference type="ARBA" id="ARBA00010065"/>
    </source>
</evidence>
<evidence type="ECO:0000256" key="3">
    <source>
        <dbReference type="ARBA" id="ARBA00022475"/>
    </source>
</evidence>
<keyword evidence="3 9" id="KW-1003">Cell membrane</keyword>
<dbReference type="Gene3D" id="3.60.110.10">
    <property type="entry name" value="Carbon-nitrogen hydrolase"/>
    <property type="match status" value="1"/>
</dbReference>
<comment type="pathway">
    <text evidence="9">Protein modification; lipoprotein biosynthesis (N-acyl transfer).</text>
</comment>
<dbReference type="GO" id="GO:0005886">
    <property type="term" value="C:plasma membrane"/>
    <property type="evidence" value="ECO:0007669"/>
    <property type="project" value="UniProtKB-SubCell"/>
</dbReference>
<dbReference type="SUPFAM" id="SSF56317">
    <property type="entry name" value="Carbon-nitrogen hydrolase"/>
    <property type="match status" value="1"/>
</dbReference>
<protein>
    <recommendedName>
        <fullName evidence="9">Apolipoprotein N-acyltransferase</fullName>
        <shortName evidence="9">ALP N-acyltransferase</shortName>
        <ecNumber evidence="9">2.3.1.269</ecNumber>
    </recommendedName>
</protein>
<feature type="transmembrane region" description="Helical" evidence="9">
    <location>
        <begin position="36"/>
        <end position="53"/>
    </location>
</feature>
<dbReference type="Proteomes" id="UP000078596">
    <property type="component" value="Chromosome"/>
</dbReference>
<feature type="transmembrane region" description="Helical" evidence="9">
    <location>
        <begin position="494"/>
        <end position="513"/>
    </location>
</feature>
<sequence length="521" mass="56937">MRLASDVPSLLRFRWRLFWAFLAGAVLPVGFAPLDFWPVTILSPAILLLLLIGQSAKRGFWIGYAFALGQFGIGVSWVYLSLTLFGGAIAPIAALITLLFVGALALYGGLTTWLAVRAGGIDSHQPVSGRAFLWLSMAFIGSWAFVEWLRGWILSGFPWLDLGVAQVASPLGGYLPLFGEYGVTLIVLSLSVLLAWIGLELRRRSGLGPQIGVWVSVAGVVAILLAGMGLGRIQWTQPVGQPLLVGVAQANVPQMQKFDPAFLNQTLHTYLALSDGIGAADLVIWPETAIPDVLSDLDWFRQILDQRARDTGVDYLVGTFTQDRDGHYFNSLVGIPGRIGSHSKAHLVPFSEYMPLRPLMDLFSGLIDIPMSDLTPGAVDQPLPVVKGVRIGPSICYEADFARDIRHDLPDAGILVNVSNDSWFGDSLAPHQNLQMAAVRAREFGRPLVRATNTGISAFIDARGRPYETLGVDRQGFLKADVQPYQGTTPFYHLQSWPIILLSVLLWGGAGLLRRRNPYRD</sequence>
<dbReference type="InterPro" id="IPR004563">
    <property type="entry name" value="Apolipo_AcylTrfase"/>
</dbReference>
<dbReference type="KEGG" id="haz:A9404_02670"/>
<feature type="transmembrane region" description="Helical" evidence="9">
    <location>
        <begin position="60"/>
        <end position="82"/>
    </location>
</feature>
<proteinExistence type="inferred from homology"/>
<feature type="transmembrane region" description="Helical" evidence="9">
    <location>
        <begin position="88"/>
        <end position="110"/>
    </location>
</feature>
<comment type="function">
    <text evidence="9">Catalyzes the phospholipid dependent N-acylation of the N-terminal cysteine of apolipoprotein, the last step in lipoprotein maturation.</text>
</comment>
<keyword evidence="12" id="KW-1185">Reference proteome</keyword>
<keyword evidence="5 9" id="KW-0812">Transmembrane</keyword>
<feature type="transmembrane region" description="Helical" evidence="9">
    <location>
        <begin position="12"/>
        <end position="30"/>
    </location>
</feature>
<dbReference type="GO" id="GO:0016410">
    <property type="term" value="F:N-acyltransferase activity"/>
    <property type="evidence" value="ECO:0007669"/>
    <property type="project" value="UniProtKB-UniRule"/>
</dbReference>
<evidence type="ECO:0000256" key="7">
    <source>
        <dbReference type="ARBA" id="ARBA00023136"/>
    </source>
</evidence>
<name>A0A191ZEY0_9GAMM</name>
<keyword evidence="7 9" id="KW-0472">Membrane</keyword>
<dbReference type="HAMAP" id="MF_01148">
    <property type="entry name" value="Lnt"/>
    <property type="match status" value="1"/>
</dbReference>
<feature type="transmembrane region" description="Helical" evidence="9">
    <location>
        <begin position="211"/>
        <end position="231"/>
    </location>
</feature>
<dbReference type="STRING" id="1860122.A9404_02670"/>
<feature type="domain" description="CN hydrolase" evidence="10">
    <location>
        <begin position="248"/>
        <end position="484"/>
    </location>
</feature>
<dbReference type="InterPro" id="IPR036526">
    <property type="entry name" value="C-N_Hydrolase_sf"/>
</dbReference>
<keyword evidence="11" id="KW-0449">Lipoprotein</keyword>
<dbReference type="Pfam" id="PF00795">
    <property type="entry name" value="CN_hydrolase"/>
    <property type="match status" value="1"/>
</dbReference>
<dbReference type="CDD" id="cd07571">
    <property type="entry name" value="ALP_N-acyl_transferase"/>
    <property type="match status" value="1"/>
</dbReference>
<evidence type="ECO:0000256" key="9">
    <source>
        <dbReference type="HAMAP-Rule" id="MF_01148"/>
    </source>
</evidence>
<dbReference type="EMBL" id="CP016027">
    <property type="protein sequence ID" value="ANJ66428.1"/>
    <property type="molecule type" value="Genomic_DNA"/>
</dbReference>
<evidence type="ECO:0000256" key="4">
    <source>
        <dbReference type="ARBA" id="ARBA00022679"/>
    </source>
</evidence>
<evidence type="ECO:0000256" key="5">
    <source>
        <dbReference type="ARBA" id="ARBA00022692"/>
    </source>
</evidence>
<dbReference type="PANTHER" id="PTHR38686:SF1">
    <property type="entry name" value="APOLIPOPROTEIN N-ACYLTRANSFERASE"/>
    <property type="match status" value="1"/>
</dbReference>
<keyword evidence="8 9" id="KW-0012">Acyltransferase</keyword>
<dbReference type="EC" id="2.3.1.269" evidence="9"/>
<evidence type="ECO:0000256" key="6">
    <source>
        <dbReference type="ARBA" id="ARBA00022989"/>
    </source>
</evidence>
<comment type="similarity">
    <text evidence="2 9">Belongs to the CN hydrolase family. Apolipoprotein N-acyltransferase subfamily.</text>
</comment>
<comment type="subcellular location">
    <subcellularLocation>
        <location evidence="1 9">Cell membrane</location>
        <topology evidence="1 9">Multi-pass membrane protein</topology>
    </subcellularLocation>
</comment>
<dbReference type="InterPro" id="IPR045378">
    <property type="entry name" value="LNT_N"/>
</dbReference>
<feature type="transmembrane region" description="Helical" evidence="9">
    <location>
        <begin position="131"/>
        <end position="153"/>
    </location>
</feature>
<evidence type="ECO:0000313" key="11">
    <source>
        <dbReference type="EMBL" id="ANJ66428.1"/>
    </source>
</evidence>
<dbReference type="PROSITE" id="PS50263">
    <property type="entry name" value="CN_HYDROLASE"/>
    <property type="match status" value="1"/>
</dbReference>
<dbReference type="RefSeq" id="WP_066098423.1">
    <property type="nucleotide sequence ID" value="NZ_CP016027.1"/>
</dbReference>
<dbReference type="Pfam" id="PF20154">
    <property type="entry name" value="LNT_N"/>
    <property type="match status" value="1"/>
</dbReference>
<evidence type="ECO:0000256" key="8">
    <source>
        <dbReference type="ARBA" id="ARBA00023315"/>
    </source>
</evidence>
<feature type="transmembrane region" description="Helical" evidence="9">
    <location>
        <begin position="173"/>
        <end position="199"/>
    </location>
</feature>
<dbReference type="AlphaFoldDB" id="A0A191ZEY0"/>
<keyword evidence="6 9" id="KW-1133">Transmembrane helix</keyword>
<comment type="catalytic activity">
    <reaction evidence="9">
        <text>N-terminal S-1,2-diacyl-sn-glyceryl-L-cysteinyl-[lipoprotein] + a glycerophospholipid = N-acyl-S-1,2-diacyl-sn-glyceryl-L-cysteinyl-[lipoprotein] + a 2-acyl-sn-glycero-3-phospholipid + H(+)</text>
        <dbReference type="Rhea" id="RHEA:48228"/>
        <dbReference type="Rhea" id="RHEA-COMP:14681"/>
        <dbReference type="Rhea" id="RHEA-COMP:14684"/>
        <dbReference type="ChEBI" id="CHEBI:15378"/>
        <dbReference type="ChEBI" id="CHEBI:136912"/>
        <dbReference type="ChEBI" id="CHEBI:140656"/>
        <dbReference type="ChEBI" id="CHEBI:140657"/>
        <dbReference type="ChEBI" id="CHEBI:140660"/>
        <dbReference type="EC" id="2.3.1.269"/>
    </reaction>
</comment>
<dbReference type="NCBIfam" id="TIGR00546">
    <property type="entry name" value="lnt"/>
    <property type="match status" value="1"/>
</dbReference>
<gene>
    <name evidence="9" type="primary">lnt</name>
    <name evidence="11" type="ORF">A9404_02670</name>
</gene>
<dbReference type="UniPathway" id="UPA00666"/>
<accession>A0A191ZEY0</accession>
<dbReference type="GO" id="GO:0042158">
    <property type="term" value="P:lipoprotein biosynthetic process"/>
    <property type="evidence" value="ECO:0007669"/>
    <property type="project" value="UniProtKB-UniRule"/>
</dbReference>
<evidence type="ECO:0000259" key="10">
    <source>
        <dbReference type="PROSITE" id="PS50263"/>
    </source>
</evidence>
<dbReference type="InterPro" id="IPR003010">
    <property type="entry name" value="C-N_Hydrolase"/>
</dbReference>
<keyword evidence="4 9" id="KW-0808">Transferase</keyword>
<dbReference type="PANTHER" id="PTHR38686">
    <property type="entry name" value="APOLIPOPROTEIN N-ACYLTRANSFERASE"/>
    <property type="match status" value="1"/>
</dbReference>
<dbReference type="OrthoDB" id="9804277at2"/>
<evidence type="ECO:0000256" key="1">
    <source>
        <dbReference type="ARBA" id="ARBA00004651"/>
    </source>
</evidence>
<organism evidence="11 12">
    <name type="scientific">Halothiobacillus diazotrophicus</name>
    <dbReference type="NCBI Taxonomy" id="1860122"/>
    <lineage>
        <taxon>Bacteria</taxon>
        <taxon>Pseudomonadati</taxon>
        <taxon>Pseudomonadota</taxon>
        <taxon>Gammaproteobacteria</taxon>
        <taxon>Chromatiales</taxon>
        <taxon>Halothiobacillaceae</taxon>
        <taxon>Halothiobacillus</taxon>
    </lineage>
</organism>
<evidence type="ECO:0000313" key="12">
    <source>
        <dbReference type="Proteomes" id="UP000078596"/>
    </source>
</evidence>